<proteinExistence type="predicted"/>
<feature type="non-terminal residue" evidence="2">
    <location>
        <position position="1"/>
    </location>
</feature>
<comment type="caution">
    <text evidence="2">The sequence shown here is derived from an EMBL/GenBank/DDBJ whole genome shotgun (WGS) entry which is preliminary data.</text>
</comment>
<organism evidence="2 3">
    <name type="scientific">Thalassiosira oceanica</name>
    <name type="common">Marine diatom</name>
    <dbReference type="NCBI Taxonomy" id="159749"/>
    <lineage>
        <taxon>Eukaryota</taxon>
        <taxon>Sar</taxon>
        <taxon>Stramenopiles</taxon>
        <taxon>Ochrophyta</taxon>
        <taxon>Bacillariophyta</taxon>
        <taxon>Coscinodiscophyceae</taxon>
        <taxon>Thalassiosirophycidae</taxon>
        <taxon>Thalassiosirales</taxon>
        <taxon>Thalassiosiraceae</taxon>
        <taxon>Thalassiosira</taxon>
    </lineage>
</organism>
<dbReference type="PANTHER" id="PTHR16469">
    <property type="entry name" value="UBIQUITIN-ASSOCIATED AND SH3 DOMAIN-CONTAINING BA-RELATED"/>
    <property type="match status" value="1"/>
</dbReference>
<dbReference type="SMART" id="SM00855">
    <property type="entry name" value="PGAM"/>
    <property type="match status" value="1"/>
</dbReference>
<reference evidence="2 3" key="1">
    <citation type="journal article" date="2012" name="Genome Biol.">
        <title>Genome and low-iron response of an oceanic diatom adapted to chronic iron limitation.</title>
        <authorList>
            <person name="Lommer M."/>
            <person name="Specht M."/>
            <person name="Roy A.S."/>
            <person name="Kraemer L."/>
            <person name="Andreson R."/>
            <person name="Gutowska M.A."/>
            <person name="Wolf J."/>
            <person name="Bergner S.V."/>
            <person name="Schilhabel M.B."/>
            <person name="Klostermeier U.C."/>
            <person name="Beiko R.G."/>
            <person name="Rosenstiel P."/>
            <person name="Hippler M."/>
            <person name="Laroche J."/>
        </authorList>
    </citation>
    <scope>NUCLEOTIDE SEQUENCE [LARGE SCALE GENOMIC DNA]</scope>
    <source>
        <strain evidence="2 3">CCMP1005</strain>
    </source>
</reference>
<dbReference type="InterPro" id="IPR013078">
    <property type="entry name" value="His_Pase_superF_clade-1"/>
</dbReference>
<feature type="region of interest" description="Disordered" evidence="1">
    <location>
        <begin position="350"/>
        <end position="375"/>
    </location>
</feature>
<evidence type="ECO:0000313" key="2">
    <source>
        <dbReference type="EMBL" id="EJK57309.1"/>
    </source>
</evidence>
<feature type="compositionally biased region" description="Low complexity" evidence="1">
    <location>
        <begin position="120"/>
        <end position="142"/>
    </location>
</feature>
<dbReference type="PANTHER" id="PTHR16469:SF27">
    <property type="entry name" value="UBIQUITIN-ASSOCIATED AND SH3 DOMAIN-CONTAINING BA-RELATED"/>
    <property type="match status" value="1"/>
</dbReference>
<dbReference type="EMBL" id="AGNL01028659">
    <property type="protein sequence ID" value="EJK57309.1"/>
    <property type="molecule type" value="Genomic_DNA"/>
</dbReference>
<dbReference type="InterPro" id="IPR051710">
    <property type="entry name" value="Phosphatase_SH3-domain"/>
</dbReference>
<dbReference type="Pfam" id="PF00300">
    <property type="entry name" value="His_Phos_1"/>
    <property type="match status" value="1"/>
</dbReference>
<dbReference type="CDD" id="cd07067">
    <property type="entry name" value="HP_PGM_like"/>
    <property type="match status" value="1"/>
</dbReference>
<dbReference type="AlphaFoldDB" id="K0RXX0"/>
<protein>
    <submittedName>
        <fullName evidence="2">Uncharacterized protein</fullName>
    </submittedName>
</protein>
<dbReference type="Gene3D" id="3.40.50.1240">
    <property type="entry name" value="Phosphoglycerate mutase-like"/>
    <property type="match status" value="1"/>
</dbReference>
<feature type="region of interest" description="Disordered" evidence="1">
    <location>
        <begin position="96"/>
        <end position="142"/>
    </location>
</feature>
<gene>
    <name evidence="2" type="ORF">THAOC_22661</name>
</gene>
<dbReference type="SUPFAM" id="SSF53254">
    <property type="entry name" value="Phosphoglycerate mutase-like"/>
    <property type="match status" value="1"/>
</dbReference>
<name>K0RXX0_THAOC</name>
<dbReference type="InterPro" id="IPR029033">
    <property type="entry name" value="His_PPase_superfam"/>
</dbReference>
<feature type="compositionally biased region" description="Basic and acidic residues" evidence="1">
    <location>
        <begin position="103"/>
        <end position="115"/>
    </location>
</feature>
<evidence type="ECO:0000256" key="1">
    <source>
        <dbReference type="SAM" id="MobiDB-lite"/>
    </source>
</evidence>
<accession>K0RXX0</accession>
<sequence>ATLVVIVPTAALHVFFVEQAPAALIVRRRPVAVRAIAVARPPPAAVLEAQARHGPPHSAVAAVHGGSPPRHPRLGARGERRYRRVVVLGQARADLGGHTASRRGGDGRTTGREVRPLGPPAGAAAPRGDAGAAIHPPGARAGGSRAALGSRLAPELRHEAPLLLARLNWSEFWVRLVFCDFELDGMVVVFSSASSLRISLAVLFLVPDRPHSSRLNLRKSLGAKAPGTQTPKLKPVAHRLLVLFALGTESQARLDGKDGDIIQDVSWGPGASGWVPSFQVLKEWRVVLVVHVSKSKSRGVEDTAAAGFFLNSRAPRPCGPSTNSPCSISPVLVGCDGPAMSGASRRLRLPGAGEEHQPEIQAGAGEPGEGRDGRTEIGARTSLQHCRMPPNVADAAEEVGSGDVVSRIYIVRHGDRFDYANPTWIDDARKNGALVSDPPLSALGHQQARETAEFLEGLVKGQSCDDDGDSCAAGQVIDNILVSPYLRVIQTAVPTSDLLGLPLNIETGLSEAHATPGGLPSAEQRFAYFPQLNTDYEAMVQVRSTPGHVCPKTSLPCEAFPSSYVHRLQDFASHLERHYYGRSVLLFSHAASVALVCALAKCTLRGLKFAPCGVYHLERKNDGPWRVMRSGASNVDYVSRNVPTTYPWGFQEKHFNNVEGMDLDFFDQSST</sequence>
<evidence type="ECO:0000313" key="3">
    <source>
        <dbReference type="Proteomes" id="UP000266841"/>
    </source>
</evidence>
<dbReference type="eggNOG" id="ENOG502TA2G">
    <property type="taxonomic scope" value="Eukaryota"/>
</dbReference>
<keyword evidence="3" id="KW-1185">Reference proteome</keyword>
<dbReference type="Proteomes" id="UP000266841">
    <property type="component" value="Unassembled WGS sequence"/>
</dbReference>
<dbReference type="OrthoDB" id="3335358at2759"/>